<dbReference type="Pfam" id="PF00995">
    <property type="entry name" value="Sec1"/>
    <property type="match status" value="1"/>
</dbReference>
<reference evidence="3" key="1">
    <citation type="journal article" date="2015" name="J. Biotechnol.">
        <title>The structure of the Cyberlindnera jadinii genome and its relation to Candida utilis analyzed by the occurrence of single nucleotide polymorphisms.</title>
        <authorList>
            <person name="Rupp O."/>
            <person name="Brinkrolf K."/>
            <person name="Buerth C."/>
            <person name="Kunigo M."/>
            <person name="Schneider J."/>
            <person name="Jaenicke S."/>
            <person name="Goesmann A."/>
            <person name="Puehler A."/>
            <person name="Jaeger K.-E."/>
            <person name="Ernst J.F."/>
        </authorList>
    </citation>
    <scope>NUCLEOTIDE SEQUENCE [LARGE SCALE GENOMIC DNA]</scope>
    <source>
        <strain evidence="3">ATCC 18201 / CBS 1600 / BCRC 20928 / JCM 3617 / NBRC 0987 / NRRL Y-1542</strain>
    </source>
</reference>
<protein>
    <recommendedName>
        <fullName evidence="4">Sec1-like protein</fullName>
    </recommendedName>
</protein>
<dbReference type="InterPro" id="IPR027482">
    <property type="entry name" value="Sec1-like_dom2"/>
</dbReference>
<dbReference type="Gene3D" id="1.25.40.60">
    <property type="match status" value="1"/>
</dbReference>
<dbReference type="PIRSF" id="PIRSF005715">
    <property type="entry name" value="VPS45_Sec1"/>
    <property type="match status" value="1"/>
</dbReference>
<sequence length="604" mass="68996">MDLQAVSEFYIDRIVEEKPKGFSRAETSAMPGSKIRVLLLDSYTTSVVSLNCTQSELLQHDIYLINRIDNANRDKMRHLKCICYLKPCDESINSLLEELRNPKYSSYELYFNNALSKSQLERLAESDDLEVVTKVEELFQDYLTVDKTLYSLALQAPKNRIYGDSMGTWQGSSFNTCTQGLLSLLLSLKLKPVIRYEANSKMGSKLAKEILYNVEKTNSSLFDFKLRDSPPLLLILDRKNDPITPLLTPWTFQSMVHELIGIENNTVDLANVPGISEDLKKIVLSSRQDKFYQESMYLNFGDLSDKIKDYVSQYKSKTKSSKDINSIEDMKKFIEEFPEFKKLSGNVSKHMTLASELDRRINRGRLWEVSELEQNMSCHDQHNSDLQELETLLLNRQTDPQKQVKPIPDDTKVRLVAIYALRYESNSNNQTTRLKNLLKEQGIPLYKIAIIDTLLQMSGSRSRLDDGQSIFDKATSNLITGFKTSHATDNLFMQHVPRLENVLSRAARGKLNESLYPILNPYGSSLPISSQDKAQDIVVFFVGGATYEEARIVHSLNELNRGIRIVLGGTTIHNSKSFMDDIEDAGDRWPKPTAEQRLHQRVQL</sequence>
<accession>A0A0H5C824</accession>
<name>A0A0H5C824_CYBJN</name>
<evidence type="ECO:0008006" key="4">
    <source>
        <dbReference type="Google" id="ProtNLM"/>
    </source>
</evidence>
<proteinExistence type="inferred from homology"/>
<dbReference type="Gene3D" id="3.90.830.10">
    <property type="entry name" value="Syntaxin Binding Protein 1, Chain A, domain 2"/>
    <property type="match status" value="1"/>
</dbReference>
<dbReference type="SUPFAM" id="SSF56815">
    <property type="entry name" value="Sec1/munc18-like (SM) proteins"/>
    <property type="match status" value="1"/>
</dbReference>
<dbReference type="EMBL" id="CDQK01000005">
    <property type="protein sequence ID" value="CEP24137.1"/>
    <property type="molecule type" value="Genomic_DNA"/>
</dbReference>
<organism evidence="2 3">
    <name type="scientific">Cyberlindnera jadinii (strain ATCC 18201 / CBS 1600 / BCRC 20928 / JCM 3617 / NBRC 0987 / NRRL Y-1542)</name>
    <name type="common">Torula yeast</name>
    <name type="synonym">Candida utilis</name>
    <dbReference type="NCBI Taxonomy" id="983966"/>
    <lineage>
        <taxon>Eukaryota</taxon>
        <taxon>Fungi</taxon>
        <taxon>Dikarya</taxon>
        <taxon>Ascomycota</taxon>
        <taxon>Saccharomycotina</taxon>
        <taxon>Saccharomycetes</taxon>
        <taxon>Phaffomycetales</taxon>
        <taxon>Phaffomycetaceae</taxon>
        <taxon>Cyberlindnera</taxon>
    </lineage>
</organism>
<comment type="similarity">
    <text evidence="1">Belongs to the STXBP/unc-18/SEC1 family.</text>
</comment>
<dbReference type="InterPro" id="IPR043127">
    <property type="entry name" value="Sec-1-like_dom3a"/>
</dbReference>
<evidence type="ECO:0000313" key="2">
    <source>
        <dbReference type="EMBL" id="CEP24137.1"/>
    </source>
</evidence>
<dbReference type="Gene3D" id="3.40.50.1910">
    <property type="match status" value="1"/>
</dbReference>
<dbReference type="Proteomes" id="UP000038830">
    <property type="component" value="Unassembled WGS sequence"/>
</dbReference>
<dbReference type="AlphaFoldDB" id="A0A0H5C824"/>
<dbReference type="Gene3D" id="3.40.50.2060">
    <property type="match status" value="1"/>
</dbReference>
<dbReference type="InterPro" id="IPR036045">
    <property type="entry name" value="Sec1-like_sf"/>
</dbReference>
<evidence type="ECO:0000313" key="3">
    <source>
        <dbReference type="Proteomes" id="UP000038830"/>
    </source>
</evidence>
<dbReference type="PANTHER" id="PTHR11679">
    <property type="entry name" value="VESICLE PROTEIN SORTING-ASSOCIATED"/>
    <property type="match status" value="1"/>
</dbReference>
<dbReference type="InterPro" id="IPR001619">
    <property type="entry name" value="Sec1-like"/>
</dbReference>
<gene>
    <name evidence="2" type="ORF">BN1211_4873</name>
</gene>
<dbReference type="GO" id="GO:0016192">
    <property type="term" value="P:vesicle-mediated transport"/>
    <property type="evidence" value="ECO:0007669"/>
    <property type="project" value="InterPro"/>
</dbReference>
<evidence type="ECO:0000256" key="1">
    <source>
        <dbReference type="ARBA" id="ARBA00009884"/>
    </source>
</evidence>
<dbReference type="InterPro" id="IPR043154">
    <property type="entry name" value="Sec-1-like_dom1"/>
</dbReference>